<dbReference type="EMBL" id="WTVG01000080">
    <property type="protein sequence ID" value="NMG26620.1"/>
    <property type="molecule type" value="Genomic_DNA"/>
</dbReference>
<proteinExistence type="predicted"/>
<accession>A0ABX1PPU2</accession>
<dbReference type="RefSeq" id="WP_169119938.1">
    <property type="nucleotide sequence ID" value="NZ_WTVG02000039.1"/>
</dbReference>
<dbReference type="Proteomes" id="UP000615989">
    <property type="component" value="Unassembled WGS sequence"/>
</dbReference>
<sequence>MVIDDIRAAIAADSALRALIPDTQAIAAALSVGRTRPNGREIGNGTVLETVGLVSGNRLLDVIDTEPSYRHVKPLLEQGRLVASSPVVVAALQSMVPLVLSQAEANALIALGRDPDPVAEIDVRRALWNDDGSLAL</sequence>
<keyword evidence="2" id="KW-1185">Reference proteome</keyword>
<comment type="caution">
    <text evidence="1">The sequence shown here is derived from an EMBL/GenBank/DDBJ whole genome shotgun (WGS) entry which is preliminary data.</text>
</comment>
<organism evidence="1 2">
    <name type="scientific">Aromatoleum anaerobium</name>
    <dbReference type="NCBI Taxonomy" id="182180"/>
    <lineage>
        <taxon>Bacteria</taxon>
        <taxon>Pseudomonadati</taxon>
        <taxon>Pseudomonadota</taxon>
        <taxon>Betaproteobacteria</taxon>
        <taxon>Rhodocyclales</taxon>
        <taxon>Rhodocyclaceae</taxon>
        <taxon>Aromatoleum</taxon>
    </lineage>
</organism>
<name>A0ABX1PPU2_9RHOO</name>
<reference evidence="1" key="1">
    <citation type="submission" date="2019-12" db="EMBL/GenBank/DDBJ databases">
        <title>Comparative genomics gives insights into the taxonomy of the Azoarcus-Aromatoleum group and reveals separate origins of nif in the plant-associated Azoarcus and non-plant-associated Aromatoleum sub-groups.</title>
        <authorList>
            <person name="Lafos M."/>
            <person name="Maluk M."/>
            <person name="Batista M."/>
            <person name="Junghare M."/>
            <person name="Carmona M."/>
            <person name="Faoro H."/>
            <person name="Cruz L.M."/>
            <person name="Battistoni F."/>
            <person name="De Souza E."/>
            <person name="Pedrosa F."/>
            <person name="Chen W.-M."/>
            <person name="Poole P.S."/>
            <person name="Dixon R.A."/>
            <person name="James E.K."/>
        </authorList>
    </citation>
    <scope>NUCLEOTIDE SEQUENCE</scope>
    <source>
        <strain evidence="1">LuFRes1</strain>
    </source>
</reference>
<gene>
    <name evidence="1" type="ORF">GO606_18275</name>
</gene>
<protein>
    <submittedName>
        <fullName evidence="1">Uncharacterized protein</fullName>
    </submittedName>
</protein>
<evidence type="ECO:0000313" key="1">
    <source>
        <dbReference type="EMBL" id="NMG26620.1"/>
    </source>
</evidence>
<evidence type="ECO:0000313" key="2">
    <source>
        <dbReference type="Proteomes" id="UP000615989"/>
    </source>
</evidence>